<dbReference type="GO" id="GO:0005886">
    <property type="term" value="C:plasma membrane"/>
    <property type="evidence" value="ECO:0007669"/>
    <property type="project" value="UniProtKB-SubCell"/>
</dbReference>
<evidence type="ECO:0000256" key="1">
    <source>
        <dbReference type="ARBA" id="ARBA00004429"/>
    </source>
</evidence>
<dbReference type="Pfam" id="PF00482">
    <property type="entry name" value="T2SSF"/>
    <property type="match status" value="2"/>
</dbReference>
<keyword evidence="5" id="KW-0997">Cell inner membrane</keyword>
<dbReference type="PANTHER" id="PTHR30012:SF7">
    <property type="entry name" value="PROTEIN TRANSPORT PROTEIN HOFC HOMOLOG"/>
    <property type="match status" value="1"/>
</dbReference>
<proteinExistence type="inferred from homology"/>
<dbReference type="PANTHER" id="PTHR30012">
    <property type="entry name" value="GENERAL SECRETION PATHWAY PROTEIN"/>
    <property type="match status" value="1"/>
</dbReference>
<evidence type="ECO:0000256" key="2">
    <source>
        <dbReference type="ARBA" id="ARBA00005745"/>
    </source>
</evidence>
<comment type="similarity">
    <text evidence="2 9">Belongs to the GSP F family.</text>
</comment>
<evidence type="ECO:0000256" key="6">
    <source>
        <dbReference type="ARBA" id="ARBA00022692"/>
    </source>
</evidence>
<evidence type="ECO:0000256" key="4">
    <source>
        <dbReference type="ARBA" id="ARBA00022475"/>
    </source>
</evidence>
<evidence type="ECO:0000256" key="5">
    <source>
        <dbReference type="ARBA" id="ARBA00022519"/>
    </source>
</evidence>
<dbReference type="FunFam" id="1.20.81.30:FF:000001">
    <property type="entry name" value="Type II secretion system protein F"/>
    <property type="match status" value="1"/>
</dbReference>
<evidence type="ECO:0000256" key="9">
    <source>
        <dbReference type="RuleBase" id="RU003923"/>
    </source>
</evidence>
<dbReference type="EMBL" id="CP013420">
    <property type="protein sequence ID" value="AOJ75177.1"/>
    <property type="molecule type" value="Genomic_DNA"/>
</dbReference>
<name>A0A1B4LDD2_9BURK</name>
<comment type="subcellular location">
    <subcellularLocation>
        <location evidence="1 9">Cell inner membrane</location>
        <topology evidence="1 9">Multi-pass membrane protein</topology>
    </subcellularLocation>
</comment>
<dbReference type="InterPro" id="IPR003004">
    <property type="entry name" value="GspF/PilC"/>
</dbReference>
<organism evidence="12 13">
    <name type="scientific">Burkholderia ubonensis</name>
    <dbReference type="NCBI Taxonomy" id="101571"/>
    <lineage>
        <taxon>Bacteria</taxon>
        <taxon>Pseudomonadati</taxon>
        <taxon>Pseudomonadota</taxon>
        <taxon>Betaproteobacteria</taxon>
        <taxon>Burkholderiales</taxon>
        <taxon>Burkholderiaceae</taxon>
        <taxon>Burkholderia</taxon>
        <taxon>Burkholderia cepacia complex</taxon>
    </lineage>
</organism>
<keyword evidence="7 10" id="KW-1133">Transmembrane helix</keyword>
<feature type="domain" description="Type II secretion system protein GspF" evidence="11">
    <location>
        <begin position="70"/>
        <end position="193"/>
    </location>
</feature>
<evidence type="ECO:0000259" key="11">
    <source>
        <dbReference type="Pfam" id="PF00482"/>
    </source>
</evidence>
<evidence type="ECO:0000256" key="10">
    <source>
        <dbReference type="SAM" id="Phobius"/>
    </source>
</evidence>
<feature type="transmembrane region" description="Helical" evidence="10">
    <location>
        <begin position="377"/>
        <end position="397"/>
    </location>
</feature>
<keyword evidence="8 10" id="KW-0472">Membrane</keyword>
<dbReference type="GO" id="GO:0015628">
    <property type="term" value="P:protein secretion by the type II secretion system"/>
    <property type="evidence" value="ECO:0007669"/>
    <property type="project" value="TreeGrafter"/>
</dbReference>
<dbReference type="Proteomes" id="UP000243680">
    <property type="component" value="Chromosome 1"/>
</dbReference>
<sequence>MTAMRAPRQETRFAWRGRRRDGSACRGHVIAFDAAAARAALARDGIAVLALDARGAARPPAAGTRDVTRFTQQLASLLQAGLPLAPALEMLARTRGPDGMPRIAAGLAREIVGGQRLAVALGRYPAQFGSLYRQLIEIGETSGALGPVLARVADHRERADAQRRKLRAALAYPVAVILFALAITIALMLWVVPTFRQIFDGFGAALPAPTRALLAVSSATSAWGGTFVAVATALALAARHALRRSPQLRYTVAQRMLNAPVVGSALARFAAARWCRSLATLLGAGVPLADAFATLERTAGHPVFEQATARIAARVLRGARLADAMHAAGCFPDDVVQPIAVAEETGALDTMLADIAALCERQLDAHLDALAALGEPLIVIVLGALVGSLVVAMYLPILQLGNVV</sequence>
<protein>
    <submittedName>
        <fullName evidence="12">Type II secretion system protein</fullName>
    </submittedName>
</protein>
<feature type="domain" description="Type II secretion system protein GspF" evidence="11">
    <location>
        <begin position="274"/>
        <end position="396"/>
    </location>
</feature>
<accession>A0A1B4LDD2</accession>
<evidence type="ECO:0000256" key="8">
    <source>
        <dbReference type="ARBA" id="ARBA00023136"/>
    </source>
</evidence>
<evidence type="ECO:0000256" key="7">
    <source>
        <dbReference type="ARBA" id="ARBA00022989"/>
    </source>
</evidence>
<keyword evidence="6 9" id="KW-0812">Transmembrane</keyword>
<keyword evidence="3 9" id="KW-0813">Transport</keyword>
<dbReference type="PROSITE" id="PS00874">
    <property type="entry name" value="T2SP_F"/>
    <property type="match status" value="1"/>
</dbReference>
<dbReference type="InterPro" id="IPR042094">
    <property type="entry name" value="T2SS_GspF_sf"/>
</dbReference>
<dbReference type="AlphaFoldDB" id="A0A1B4LDD2"/>
<dbReference type="InterPro" id="IPR001992">
    <property type="entry name" value="T2SS_GspF/T4SS_PilC_CS"/>
</dbReference>
<evidence type="ECO:0000256" key="3">
    <source>
        <dbReference type="ARBA" id="ARBA00022448"/>
    </source>
</evidence>
<gene>
    <name evidence="12" type="ORF">WJ35_08915</name>
</gene>
<evidence type="ECO:0000313" key="13">
    <source>
        <dbReference type="Proteomes" id="UP000243680"/>
    </source>
</evidence>
<evidence type="ECO:0000313" key="12">
    <source>
        <dbReference type="EMBL" id="AOJ75177.1"/>
    </source>
</evidence>
<keyword evidence="4" id="KW-1003">Cell membrane</keyword>
<feature type="transmembrane region" description="Helical" evidence="10">
    <location>
        <begin position="170"/>
        <end position="192"/>
    </location>
</feature>
<dbReference type="PRINTS" id="PR00812">
    <property type="entry name" value="BCTERIALGSPF"/>
</dbReference>
<feature type="transmembrane region" description="Helical" evidence="10">
    <location>
        <begin position="212"/>
        <end position="238"/>
    </location>
</feature>
<dbReference type="Gene3D" id="1.20.81.30">
    <property type="entry name" value="Type II secretion system (T2SS), domain F"/>
    <property type="match status" value="2"/>
</dbReference>
<dbReference type="InterPro" id="IPR018076">
    <property type="entry name" value="T2SS_GspF_dom"/>
</dbReference>
<dbReference type="RefSeq" id="WP_069239057.1">
    <property type="nucleotide sequence ID" value="NZ_CP013420.1"/>
</dbReference>
<reference evidence="12 13" key="1">
    <citation type="submission" date="2015-12" db="EMBL/GenBank/DDBJ databases">
        <title>Diversity of Burkholderia near neighbor genomes.</title>
        <authorList>
            <person name="Sahl J."/>
            <person name="Wagner D."/>
            <person name="Keim P."/>
        </authorList>
    </citation>
    <scope>NUCLEOTIDE SEQUENCE [LARGE SCALE GENOMIC DNA]</scope>
    <source>
        <strain evidence="12 13">MSMB0783</strain>
    </source>
</reference>